<dbReference type="CDD" id="cd19088">
    <property type="entry name" value="AKR_AKR13B1"/>
    <property type="match status" value="1"/>
</dbReference>
<organism evidence="3 4">
    <name type="scientific">Micromonospora echinospora</name>
    <name type="common">Micromonospora purpurea</name>
    <dbReference type="NCBI Taxonomy" id="1877"/>
    <lineage>
        <taxon>Bacteria</taxon>
        <taxon>Bacillati</taxon>
        <taxon>Actinomycetota</taxon>
        <taxon>Actinomycetes</taxon>
        <taxon>Micromonosporales</taxon>
        <taxon>Micromonosporaceae</taxon>
        <taxon>Micromonospora</taxon>
    </lineage>
</organism>
<gene>
    <name evidence="3" type="ORF">GA0070618_3983</name>
</gene>
<dbReference type="RefSeq" id="WP_088982970.1">
    <property type="nucleotide sequence ID" value="NZ_LT607413.1"/>
</dbReference>
<protein>
    <submittedName>
        <fullName evidence="3">Predicted oxidoreductase</fullName>
    </submittedName>
</protein>
<dbReference type="Gene3D" id="3.20.20.100">
    <property type="entry name" value="NADP-dependent oxidoreductase domain"/>
    <property type="match status" value="1"/>
</dbReference>
<dbReference type="PRINTS" id="PR00069">
    <property type="entry name" value="ALDKETRDTASE"/>
</dbReference>
<feature type="domain" description="NADP-dependent oxidoreductase" evidence="2">
    <location>
        <begin position="26"/>
        <end position="287"/>
    </location>
</feature>
<dbReference type="InterPro" id="IPR036812">
    <property type="entry name" value="NAD(P)_OxRdtase_dom_sf"/>
</dbReference>
<name>A0A1C4YI92_MICEC</name>
<dbReference type="OrthoDB" id="3170516at2"/>
<evidence type="ECO:0000313" key="4">
    <source>
        <dbReference type="Proteomes" id="UP000198253"/>
    </source>
</evidence>
<dbReference type="PANTHER" id="PTHR43625:SF40">
    <property type="entry name" value="ALDO-KETO REDUCTASE YAKC [NADP(+)]"/>
    <property type="match status" value="1"/>
</dbReference>
<keyword evidence="4" id="KW-1185">Reference proteome</keyword>
<dbReference type="EMBL" id="LT607413">
    <property type="protein sequence ID" value="SCF20051.1"/>
    <property type="molecule type" value="Genomic_DNA"/>
</dbReference>
<dbReference type="InterPro" id="IPR020471">
    <property type="entry name" value="AKR"/>
</dbReference>
<reference evidence="4" key="1">
    <citation type="submission" date="2016-06" db="EMBL/GenBank/DDBJ databases">
        <authorList>
            <person name="Varghese N."/>
            <person name="Submissions Spin"/>
        </authorList>
    </citation>
    <scope>NUCLEOTIDE SEQUENCE [LARGE SCALE GENOMIC DNA]</scope>
    <source>
        <strain evidence="4">DSM 43816</strain>
    </source>
</reference>
<proteinExistence type="predicted"/>
<dbReference type="InParanoid" id="A0A1C4YI92"/>
<evidence type="ECO:0000256" key="1">
    <source>
        <dbReference type="ARBA" id="ARBA00023002"/>
    </source>
</evidence>
<accession>A0A1C4YI92</accession>
<evidence type="ECO:0000259" key="2">
    <source>
        <dbReference type="Pfam" id="PF00248"/>
    </source>
</evidence>
<dbReference type="GO" id="GO:0005737">
    <property type="term" value="C:cytoplasm"/>
    <property type="evidence" value="ECO:0007669"/>
    <property type="project" value="TreeGrafter"/>
</dbReference>
<dbReference type="Pfam" id="PF00248">
    <property type="entry name" value="Aldo_ket_red"/>
    <property type="match status" value="1"/>
</dbReference>
<dbReference type="Proteomes" id="UP000198253">
    <property type="component" value="Chromosome I"/>
</dbReference>
<dbReference type="AlphaFoldDB" id="A0A1C4YI92"/>
<dbReference type="NCBIfam" id="NF007695">
    <property type="entry name" value="PRK10376.1"/>
    <property type="match status" value="1"/>
</dbReference>
<dbReference type="SUPFAM" id="SSF51430">
    <property type="entry name" value="NAD(P)-linked oxidoreductase"/>
    <property type="match status" value="1"/>
</dbReference>
<keyword evidence="1" id="KW-0560">Oxidoreductase</keyword>
<dbReference type="PANTHER" id="PTHR43625">
    <property type="entry name" value="AFLATOXIN B1 ALDEHYDE REDUCTASE"/>
    <property type="match status" value="1"/>
</dbReference>
<dbReference type="GO" id="GO:0016491">
    <property type="term" value="F:oxidoreductase activity"/>
    <property type="evidence" value="ECO:0007669"/>
    <property type="project" value="UniProtKB-KW"/>
</dbReference>
<dbReference type="InterPro" id="IPR023210">
    <property type="entry name" value="NADP_OxRdtase_dom"/>
</dbReference>
<sequence>MTVGTGGQPAKASGRYRIGGDLPVDRLGYGAMQLTGPGVWGDPKDPAEALRVLRRAVELGVTFIDTADSYGPFVSELLIREALHPYRDDLVIATKAGLTRSGPDDWRPVGRPEYLRQQCELSLRHLGLETIDLYQLHRIDPQVPLADQLGELALLRQEGKIRHIGLSEVSVEQIEQAREIVPIVSVQNLFNLADRRAEPVLEHCERHDLAFIPWFPIATGALARPGGPLDTVATDHHATPAQLALAWLLRRSPVMLPIPGTSSVAHLEENVAAAEVTLTDDEFEALSRAA</sequence>
<dbReference type="InterPro" id="IPR050791">
    <property type="entry name" value="Aldo-Keto_reductase"/>
</dbReference>
<evidence type="ECO:0000313" key="3">
    <source>
        <dbReference type="EMBL" id="SCF20051.1"/>
    </source>
</evidence>